<dbReference type="InterPro" id="IPR011990">
    <property type="entry name" value="TPR-like_helical_dom_sf"/>
</dbReference>
<proteinExistence type="predicted"/>
<accession>A0A8H7BJ38</accession>
<feature type="region of interest" description="Disordered" evidence="1">
    <location>
        <begin position="83"/>
        <end position="121"/>
    </location>
</feature>
<protein>
    <submittedName>
        <fullName evidence="2">Uncharacterized protein</fullName>
    </submittedName>
</protein>
<keyword evidence="3" id="KW-1185">Reference proteome</keyword>
<dbReference type="EMBL" id="JABAYA010000106">
    <property type="protein sequence ID" value="KAF7725019.1"/>
    <property type="molecule type" value="Genomic_DNA"/>
</dbReference>
<organism evidence="2 3">
    <name type="scientific">Apophysomyces ossiformis</name>
    <dbReference type="NCBI Taxonomy" id="679940"/>
    <lineage>
        <taxon>Eukaryota</taxon>
        <taxon>Fungi</taxon>
        <taxon>Fungi incertae sedis</taxon>
        <taxon>Mucoromycota</taxon>
        <taxon>Mucoromycotina</taxon>
        <taxon>Mucoromycetes</taxon>
        <taxon>Mucorales</taxon>
        <taxon>Mucorineae</taxon>
        <taxon>Mucoraceae</taxon>
        <taxon>Apophysomyces</taxon>
    </lineage>
</organism>
<evidence type="ECO:0000256" key="1">
    <source>
        <dbReference type="SAM" id="MobiDB-lite"/>
    </source>
</evidence>
<evidence type="ECO:0000313" key="3">
    <source>
        <dbReference type="Proteomes" id="UP000605846"/>
    </source>
</evidence>
<reference evidence="2" key="1">
    <citation type="submission" date="2020-01" db="EMBL/GenBank/DDBJ databases">
        <title>Genome Sequencing of Three Apophysomyces-Like Fungal Strains Confirms a Novel Fungal Genus in the Mucoromycota with divergent Burkholderia-like Endosymbiotic Bacteria.</title>
        <authorList>
            <person name="Stajich J.E."/>
            <person name="Macias A.M."/>
            <person name="Carter-House D."/>
            <person name="Lovett B."/>
            <person name="Kasson L.R."/>
            <person name="Berry K."/>
            <person name="Grigoriev I."/>
            <person name="Chang Y."/>
            <person name="Spatafora J."/>
            <person name="Kasson M.T."/>
        </authorList>
    </citation>
    <scope>NUCLEOTIDE SEQUENCE</scope>
    <source>
        <strain evidence="2">NRRL A-21654</strain>
    </source>
</reference>
<evidence type="ECO:0000313" key="2">
    <source>
        <dbReference type="EMBL" id="KAF7725019.1"/>
    </source>
</evidence>
<sequence length="121" mass="14013">MGMIYHLQQNYRKAIEEYEEAIRASHTHDFIIELLKRAYKESASSMSSRSQHSGSSIELFSLQSPYDDSAELIDEEIRKIDWSEDKEERMQMEEENTMDDAPEFSLGEDKSRSGNGLASLR</sequence>
<dbReference type="Gene3D" id="1.25.40.10">
    <property type="entry name" value="Tetratricopeptide repeat domain"/>
    <property type="match status" value="1"/>
</dbReference>
<dbReference type="AlphaFoldDB" id="A0A8H7BJ38"/>
<feature type="compositionally biased region" description="Acidic residues" evidence="1">
    <location>
        <begin position="93"/>
        <end position="102"/>
    </location>
</feature>
<gene>
    <name evidence="2" type="ORF">EC973_000512</name>
</gene>
<dbReference type="Proteomes" id="UP000605846">
    <property type="component" value="Unassembled WGS sequence"/>
</dbReference>
<name>A0A8H7BJ38_9FUNG</name>
<comment type="caution">
    <text evidence="2">The sequence shown here is derived from an EMBL/GenBank/DDBJ whole genome shotgun (WGS) entry which is preliminary data.</text>
</comment>
<feature type="compositionally biased region" description="Basic and acidic residues" evidence="1">
    <location>
        <begin position="83"/>
        <end position="92"/>
    </location>
</feature>